<dbReference type="AlphaFoldDB" id="A0A0J8B0U8"/>
<dbReference type="EMBL" id="JACU01000002">
    <property type="protein sequence ID" value="KMS60000.1"/>
    <property type="molecule type" value="Genomic_DNA"/>
</dbReference>
<comment type="caution">
    <text evidence="1">The sequence shown here is derived from an EMBL/GenBank/DDBJ whole genome shotgun (WGS) entry which is preliminary data.</text>
</comment>
<reference evidence="1 2" key="1">
    <citation type="journal article" date="2015" name="G3 (Bethesda)">
        <title>Insights into Ongoing Evolution of the Hexachlorocyclohexane Catabolic Pathway from Comparative Genomics of Ten Sphingomonadaceae Strains.</title>
        <authorList>
            <person name="Pearce S.L."/>
            <person name="Oakeshott J.G."/>
            <person name="Pandey G."/>
        </authorList>
    </citation>
    <scope>NUCLEOTIDE SEQUENCE [LARGE SCALE GENOMIC DNA]</scope>
    <source>
        <strain evidence="1 2">LL02</strain>
    </source>
</reference>
<dbReference type="PATRIC" id="fig|1114963.3.peg.479"/>
<dbReference type="RefSeq" id="WP_059149939.1">
    <property type="nucleotide sequence ID" value="NZ_KQ130452.1"/>
</dbReference>
<organism evidence="1 2">
    <name type="scientific">Novosphingobium barchaimii LL02</name>
    <dbReference type="NCBI Taxonomy" id="1114963"/>
    <lineage>
        <taxon>Bacteria</taxon>
        <taxon>Pseudomonadati</taxon>
        <taxon>Pseudomonadota</taxon>
        <taxon>Alphaproteobacteria</taxon>
        <taxon>Sphingomonadales</taxon>
        <taxon>Sphingomonadaceae</taxon>
        <taxon>Novosphingobium</taxon>
    </lineage>
</organism>
<proteinExistence type="predicted"/>
<gene>
    <name evidence="1" type="ORF">V474_07900</name>
</gene>
<keyword evidence="2" id="KW-1185">Reference proteome</keyword>
<accession>A0A0J8B0U8</accession>
<evidence type="ECO:0000313" key="2">
    <source>
        <dbReference type="Proteomes" id="UP000052268"/>
    </source>
</evidence>
<dbReference type="Proteomes" id="UP000052268">
    <property type="component" value="Unassembled WGS sequence"/>
</dbReference>
<name>A0A0J8B0U8_9SPHN</name>
<evidence type="ECO:0000313" key="1">
    <source>
        <dbReference type="EMBL" id="KMS60000.1"/>
    </source>
</evidence>
<sequence>MKITLQTRYQDGSVAHQRDVDADDLNAALAWAVASWAPAQGPRCVDGPGRYLNRNLMVSIDGAEFEPAYAALARACTPVGLAA</sequence>
<protein>
    <submittedName>
        <fullName evidence="1">Uncharacterized protein</fullName>
    </submittedName>
</protein>